<evidence type="ECO:0000313" key="3">
    <source>
        <dbReference type="Proteomes" id="UP000475862"/>
    </source>
</evidence>
<keyword evidence="1" id="KW-1133">Transmembrane helix</keyword>
<keyword evidence="1" id="KW-0472">Membrane</keyword>
<evidence type="ECO:0000313" key="2">
    <source>
        <dbReference type="EMBL" id="KAE9536786.1"/>
    </source>
</evidence>
<accession>A0A6G0TR23</accession>
<organism evidence="2 3">
    <name type="scientific">Aphis glycines</name>
    <name type="common">Soybean aphid</name>
    <dbReference type="NCBI Taxonomy" id="307491"/>
    <lineage>
        <taxon>Eukaryota</taxon>
        <taxon>Metazoa</taxon>
        <taxon>Ecdysozoa</taxon>
        <taxon>Arthropoda</taxon>
        <taxon>Hexapoda</taxon>
        <taxon>Insecta</taxon>
        <taxon>Pterygota</taxon>
        <taxon>Neoptera</taxon>
        <taxon>Paraneoptera</taxon>
        <taxon>Hemiptera</taxon>
        <taxon>Sternorrhyncha</taxon>
        <taxon>Aphidomorpha</taxon>
        <taxon>Aphidoidea</taxon>
        <taxon>Aphididae</taxon>
        <taxon>Aphidini</taxon>
        <taxon>Aphis</taxon>
        <taxon>Aphis</taxon>
    </lineage>
</organism>
<comment type="caution">
    <text evidence="2">The sequence shown here is derived from an EMBL/GenBank/DDBJ whole genome shotgun (WGS) entry which is preliminary data.</text>
</comment>
<dbReference type="AlphaFoldDB" id="A0A6G0TR23"/>
<gene>
    <name evidence="2" type="ORF">AGLY_006848</name>
</gene>
<reference evidence="2 3" key="1">
    <citation type="submission" date="2019-08" db="EMBL/GenBank/DDBJ databases">
        <title>The genome of the soybean aphid Biotype 1, its phylome, world population structure and adaptation to the North American continent.</title>
        <authorList>
            <person name="Giordano R."/>
            <person name="Donthu R.K."/>
            <person name="Hernandez A.G."/>
            <person name="Wright C.L."/>
            <person name="Zimin A.V."/>
        </authorList>
    </citation>
    <scope>NUCLEOTIDE SEQUENCE [LARGE SCALE GENOMIC DNA]</scope>
    <source>
        <tissue evidence="2">Whole aphids</tissue>
    </source>
</reference>
<dbReference type="EMBL" id="VYZN01000020">
    <property type="protein sequence ID" value="KAE9536786.1"/>
    <property type="molecule type" value="Genomic_DNA"/>
</dbReference>
<keyword evidence="3" id="KW-1185">Reference proteome</keyword>
<proteinExistence type="predicted"/>
<keyword evidence="1" id="KW-0812">Transmembrane</keyword>
<name>A0A6G0TR23_APHGL</name>
<feature type="transmembrane region" description="Helical" evidence="1">
    <location>
        <begin position="111"/>
        <end position="139"/>
    </location>
</feature>
<sequence>MVRFIIECDGDHCNTAQLSRIFVLFSALVYFILNYFINTYNLYYIRKRRGYRLLKRSSKIITAINRSRSYFNRKIVMNTILGITNHHLIRDVFFNITSLSRRTKLKNGQEIPFAVIITYCPTIAVVNGSFTIVIIYYIIHFIYGRAIANNRTLKIAEIKPILHRFPKEEYLQQLWIELSVMSEKIKISSVSFNKAKNFGVLGIIFPGLFIRQTCNIYIWFYIILLHGYIVINNYRLIWFLSII</sequence>
<protein>
    <submittedName>
        <fullName evidence="2">Uncharacterized protein</fullName>
    </submittedName>
</protein>
<feature type="transmembrane region" description="Helical" evidence="1">
    <location>
        <begin position="216"/>
        <end position="234"/>
    </location>
</feature>
<dbReference type="Proteomes" id="UP000475862">
    <property type="component" value="Unassembled WGS sequence"/>
</dbReference>
<evidence type="ECO:0000256" key="1">
    <source>
        <dbReference type="SAM" id="Phobius"/>
    </source>
</evidence>
<feature type="transmembrane region" description="Helical" evidence="1">
    <location>
        <begin position="21"/>
        <end position="45"/>
    </location>
</feature>